<sequence length="71" mass="6980">MNTQFNNENLQNLSDTELLNVNGGGWRDHAGTAAGSIITGVGAAVVFGSGPVGAAVGLAGALILSNPSKVS</sequence>
<keyword evidence="1" id="KW-0812">Transmembrane</keyword>
<evidence type="ECO:0000256" key="1">
    <source>
        <dbReference type="SAM" id="Phobius"/>
    </source>
</evidence>
<keyword evidence="1" id="KW-1133">Transmembrane helix</keyword>
<name>A0A0G8EPI4_BACCE</name>
<keyword evidence="1" id="KW-0472">Membrane</keyword>
<feature type="transmembrane region" description="Helical" evidence="1">
    <location>
        <begin position="37"/>
        <end position="64"/>
    </location>
</feature>
<comment type="caution">
    <text evidence="2">The sequence shown here is derived from an EMBL/GenBank/DDBJ whole genome shotgun (WGS) entry which is preliminary data.</text>
</comment>
<dbReference type="AlphaFoldDB" id="A0A0G8EPI4"/>
<reference evidence="2 3" key="1">
    <citation type="submission" date="2015-04" db="EMBL/GenBank/DDBJ databases">
        <title>Draft Genome Sequences of Eight Spore-Forming Food Isolates of Bacillus cereus Genome sequencing.</title>
        <authorList>
            <person name="Krawcyk A.O."/>
            <person name="de Jong A."/>
            <person name="Eijlander R.T."/>
            <person name="Berendsen E.M."/>
            <person name="Holsappel S."/>
            <person name="Wells-Bennik M."/>
            <person name="Kuipers O.P."/>
        </authorList>
    </citation>
    <scope>NUCLEOTIDE SEQUENCE [LARGE SCALE GENOMIC DNA]</scope>
    <source>
        <strain evidence="2 3">B4077</strain>
    </source>
</reference>
<accession>A0A0G8EPI4</accession>
<evidence type="ECO:0000313" key="2">
    <source>
        <dbReference type="EMBL" id="KLA26184.1"/>
    </source>
</evidence>
<evidence type="ECO:0000313" key="3">
    <source>
        <dbReference type="Proteomes" id="UP000035214"/>
    </source>
</evidence>
<accession>A0A286NKX1</accession>
<dbReference type="RefSeq" id="WP_001095955.1">
    <property type="nucleotide sequence ID" value="NZ_CP023246.1"/>
</dbReference>
<dbReference type="EMBL" id="LCYI01000044">
    <property type="protein sequence ID" value="KLA26184.1"/>
    <property type="molecule type" value="Genomic_DNA"/>
</dbReference>
<gene>
    <name evidence="2" type="ORF">B4077_6074</name>
</gene>
<organism evidence="2 3">
    <name type="scientific">Bacillus cereus</name>
    <dbReference type="NCBI Taxonomy" id="1396"/>
    <lineage>
        <taxon>Bacteria</taxon>
        <taxon>Bacillati</taxon>
        <taxon>Bacillota</taxon>
        <taxon>Bacilli</taxon>
        <taxon>Bacillales</taxon>
        <taxon>Bacillaceae</taxon>
        <taxon>Bacillus</taxon>
        <taxon>Bacillus cereus group</taxon>
    </lineage>
</organism>
<dbReference type="PATRIC" id="fig|1396.428.peg.6253"/>
<protein>
    <recommendedName>
        <fullName evidence="4">Bacteriocin</fullName>
    </recommendedName>
</protein>
<evidence type="ECO:0008006" key="4">
    <source>
        <dbReference type="Google" id="ProtNLM"/>
    </source>
</evidence>
<dbReference type="Proteomes" id="UP000035214">
    <property type="component" value="Unassembled WGS sequence"/>
</dbReference>
<proteinExistence type="predicted"/>